<sequence length="296" mass="32653">MAERRTAARWSELFADETVRPDHTDDPRHALIHKLRGKALAQATGIAMPAVHRTWDEPEGMDLAGLPERFVVKSAGGASSHGVLPLAREGGAFRVISTDTVLDEAGVVEYFARKREQGKARGPFFAEEFLVGVTGNEILEDIKIYAFYGEIGHILLRSVGSHGDPGSVRYRYVDEHGDDLGAVSKQNAVDPTIPVPECLPEMVERARDLSVAARIPFLRVDLYETDRGVVFGEFTPRPGGMQEYVGSHDKHLGALWERARLRLDVYIAGQLRVLPDADTARQLAVAFTSGSRHSRM</sequence>
<evidence type="ECO:0000313" key="2">
    <source>
        <dbReference type="Proteomes" id="UP001501094"/>
    </source>
</evidence>
<evidence type="ECO:0000313" key="1">
    <source>
        <dbReference type="EMBL" id="GAA1857410.1"/>
    </source>
</evidence>
<dbReference type="InterPro" id="IPR029465">
    <property type="entry name" value="ATPgrasp_TupA"/>
</dbReference>
<comment type="caution">
    <text evidence="1">The sequence shown here is derived from an EMBL/GenBank/DDBJ whole genome shotgun (WGS) entry which is preliminary data.</text>
</comment>
<evidence type="ECO:0008006" key="3">
    <source>
        <dbReference type="Google" id="ProtNLM"/>
    </source>
</evidence>
<dbReference type="SUPFAM" id="SSF56059">
    <property type="entry name" value="Glutathione synthetase ATP-binding domain-like"/>
    <property type="match status" value="1"/>
</dbReference>
<keyword evidence="2" id="KW-1185">Reference proteome</keyword>
<reference evidence="1 2" key="1">
    <citation type="journal article" date="2019" name="Int. J. Syst. Evol. Microbiol.">
        <title>The Global Catalogue of Microorganisms (GCM) 10K type strain sequencing project: providing services to taxonomists for standard genome sequencing and annotation.</title>
        <authorList>
            <consortium name="The Broad Institute Genomics Platform"/>
            <consortium name="The Broad Institute Genome Sequencing Center for Infectious Disease"/>
            <person name="Wu L."/>
            <person name="Ma J."/>
        </authorList>
    </citation>
    <scope>NUCLEOTIDE SEQUENCE [LARGE SCALE GENOMIC DNA]</scope>
    <source>
        <strain evidence="1 2">JCM 14326</strain>
    </source>
</reference>
<proteinExistence type="predicted"/>
<dbReference type="Pfam" id="PF14305">
    <property type="entry name" value="ATPgrasp_TupA"/>
    <property type="match status" value="1"/>
</dbReference>
<protein>
    <recommendedName>
        <fullName evidence="3">TupA-like ATPgrasp</fullName>
    </recommendedName>
</protein>
<dbReference type="EMBL" id="BAAANL010000002">
    <property type="protein sequence ID" value="GAA1857410.1"/>
    <property type="molecule type" value="Genomic_DNA"/>
</dbReference>
<gene>
    <name evidence="1" type="ORF">GCM10009751_13460</name>
</gene>
<name>A0ABN2N8C9_9MICO</name>
<dbReference type="Proteomes" id="UP001501094">
    <property type="component" value="Unassembled WGS sequence"/>
</dbReference>
<organism evidence="1 2">
    <name type="scientific">Myceligenerans crystallogenes</name>
    <dbReference type="NCBI Taxonomy" id="316335"/>
    <lineage>
        <taxon>Bacteria</taxon>
        <taxon>Bacillati</taxon>
        <taxon>Actinomycetota</taxon>
        <taxon>Actinomycetes</taxon>
        <taxon>Micrococcales</taxon>
        <taxon>Promicromonosporaceae</taxon>
        <taxon>Myceligenerans</taxon>
    </lineage>
</organism>
<accession>A0ABN2N8C9</accession>